<dbReference type="Ensembl" id="ENSCPBT00000005341.1">
    <property type="protein sequence ID" value="ENSCPBP00000004376.1"/>
    <property type="gene ID" value="ENSCPBG00000003550.1"/>
</dbReference>
<evidence type="ECO:0000256" key="1">
    <source>
        <dbReference type="ARBA" id="ARBA00022614"/>
    </source>
</evidence>
<dbReference type="Pfam" id="PF12937">
    <property type="entry name" value="F-box-like"/>
    <property type="match status" value="1"/>
</dbReference>
<dbReference type="GO" id="GO:0019005">
    <property type="term" value="C:SCF ubiquitin ligase complex"/>
    <property type="evidence" value="ECO:0007669"/>
    <property type="project" value="TreeGrafter"/>
</dbReference>
<dbReference type="FunFam" id="3.80.10.10:FF:000152">
    <property type="entry name" value="F-box/LRR-repeat protein 4 isoform X1"/>
    <property type="match status" value="1"/>
</dbReference>
<dbReference type="PANTHER" id="PTHR13318:SF152">
    <property type="entry name" value="F-BOX_LRR-REPEAT PROTEIN 4"/>
    <property type="match status" value="1"/>
</dbReference>
<dbReference type="PANTHER" id="PTHR13318">
    <property type="entry name" value="PARTNER OF PAIRED, ISOFORM B-RELATED"/>
    <property type="match status" value="1"/>
</dbReference>
<dbReference type="InterPro" id="IPR006553">
    <property type="entry name" value="Leu-rich_rpt_Cys-con_subtyp"/>
</dbReference>
<protein>
    <submittedName>
        <fullName evidence="4">F-box and leucine rich repeat protein 4</fullName>
    </submittedName>
</protein>
<dbReference type="Proteomes" id="UP000694380">
    <property type="component" value="Unplaced"/>
</dbReference>
<dbReference type="SMART" id="SM00256">
    <property type="entry name" value="FBOX"/>
    <property type="match status" value="1"/>
</dbReference>
<dbReference type="GO" id="GO:0031146">
    <property type="term" value="P:SCF-dependent proteasomal ubiquitin-dependent protein catabolic process"/>
    <property type="evidence" value="ECO:0007669"/>
    <property type="project" value="TreeGrafter"/>
</dbReference>
<keyword evidence="2" id="KW-0833">Ubl conjugation pathway</keyword>
<dbReference type="CTD" id="26235"/>
<name>A0A8C3F7P4_CHRPI</name>
<dbReference type="InterPro" id="IPR001810">
    <property type="entry name" value="F-box_dom"/>
</dbReference>
<dbReference type="FunFam" id="3.80.10.10:FF:000628">
    <property type="entry name" value="F-box and leucine-rich repeat protein 4"/>
    <property type="match status" value="1"/>
</dbReference>
<dbReference type="Ensembl" id="ENSCPBT00000005350.1">
    <property type="protein sequence ID" value="ENSCPBP00000004383.1"/>
    <property type="gene ID" value="ENSCPBG00000003550.1"/>
</dbReference>
<dbReference type="InterPro" id="IPR057207">
    <property type="entry name" value="FBXL15_LRR"/>
</dbReference>
<evidence type="ECO:0000256" key="2">
    <source>
        <dbReference type="ARBA" id="ARBA00022786"/>
    </source>
</evidence>
<dbReference type="RefSeq" id="XP_042713562.1">
    <property type="nucleotide sequence ID" value="XM_042857628.2"/>
</dbReference>
<dbReference type="AlphaFoldDB" id="A0A8C3F7P4"/>
<dbReference type="SMART" id="SM00367">
    <property type="entry name" value="LRR_CC"/>
    <property type="match status" value="5"/>
</dbReference>
<sequence length="568" mass="64597">MSPVFPMLTVLSMFYYICLRRRARTATRGEMMNSRRAIESNSRALPINVEVVQYAKEVLDFSSHYGSENSMSYTMWNLAGIPNVYPSSGDFTQTAVFRTYGTWWDQCPSAQLPFKRTPPNFYSQDYVELAFEEPVYPTAVHVLETYHPGAVIRILACSANPYSQNTPAEVRWEILWSEAPTKVNSPQARQFTPCIKQIDFPTNLIRLEVNSSLQDYYAELDAVVLHGVKERPVLSLKTSMIDMNDLDEDDDEEKNGSEMDSLNKQFSVAALREWTTNGYFDKLPYELIQLILSHLTVPDLCRLAQTCKLLYQHCCDPLQYIHLSLQPYWARINDTSLEYLLSRCTLIQWLNLSWTGNRGAISVSGFSRFLKVCGSELVRLELACGHFLNETCLEVIAEMCPNLQELNLSSCDKLPPQAFNHIAKVCSLKRLILYRTKVEQTALLSILNFCSELQHLSLGSCVMIEDYDLIASMMGAKCKKLRTLDLWRCKNITENGIAELASGCQLLEELDLGWCPTLQSSTGCFTSLARKLPNLQKLFLTANRSVCDTDIEELAANCTHLRQLDILE</sequence>
<reference evidence="4" key="1">
    <citation type="submission" date="2025-05" db="UniProtKB">
        <authorList>
            <consortium name="Ensembl"/>
        </authorList>
    </citation>
    <scope>IDENTIFICATION</scope>
</reference>
<dbReference type="FunFam" id="1.20.1280.50:FF:000050">
    <property type="entry name" value="F-box and leucine-rich repeat protein 4"/>
    <property type="match status" value="1"/>
</dbReference>
<keyword evidence="5" id="KW-1185">Reference proteome</keyword>
<feature type="domain" description="F-box" evidence="3">
    <location>
        <begin position="277"/>
        <end position="332"/>
    </location>
</feature>
<proteinExistence type="predicted"/>
<dbReference type="InterPro" id="IPR036047">
    <property type="entry name" value="F-box-like_dom_sf"/>
</dbReference>
<dbReference type="PROSITE" id="PS50181">
    <property type="entry name" value="FBOX"/>
    <property type="match status" value="1"/>
</dbReference>
<dbReference type="Gene3D" id="3.80.10.10">
    <property type="entry name" value="Ribonuclease Inhibitor"/>
    <property type="match status" value="2"/>
</dbReference>
<evidence type="ECO:0000259" key="3">
    <source>
        <dbReference type="PROSITE" id="PS50181"/>
    </source>
</evidence>
<dbReference type="SUPFAM" id="SSF52047">
    <property type="entry name" value="RNI-like"/>
    <property type="match status" value="1"/>
</dbReference>
<gene>
    <name evidence="4" type="primary">FBXL4</name>
</gene>
<dbReference type="InterPro" id="IPR032675">
    <property type="entry name" value="LRR_dom_sf"/>
</dbReference>
<dbReference type="GeneTree" id="ENSGT00940000155184"/>
<keyword evidence="1" id="KW-0433">Leucine-rich repeat</keyword>
<evidence type="ECO:0000313" key="5">
    <source>
        <dbReference type="Proteomes" id="UP000694380"/>
    </source>
</evidence>
<dbReference type="GeneID" id="101935288"/>
<dbReference type="CDD" id="cd22117">
    <property type="entry name" value="F-box_FBXL4"/>
    <property type="match status" value="1"/>
</dbReference>
<organism evidence="4 5">
    <name type="scientific">Chrysemys picta bellii</name>
    <name type="common">Western painted turtle</name>
    <name type="synonym">Emys bellii</name>
    <dbReference type="NCBI Taxonomy" id="8478"/>
    <lineage>
        <taxon>Eukaryota</taxon>
        <taxon>Metazoa</taxon>
        <taxon>Chordata</taxon>
        <taxon>Craniata</taxon>
        <taxon>Vertebrata</taxon>
        <taxon>Euteleostomi</taxon>
        <taxon>Archelosauria</taxon>
        <taxon>Testudinata</taxon>
        <taxon>Testudines</taxon>
        <taxon>Cryptodira</taxon>
        <taxon>Durocryptodira</taxon>
        <taxon>Testudinoidea</taxon>
        <taxon>Emydidae</taxon>
        <taxon>Chrysemys</taxon>
    </lineage>
</organism>
<evidence type="ECO:0000313" key="4">
    <source>
        <dbReference type="Ensembl" id="ENSCPBP00000004376.1"/>
    </source>
</evidence>
<dbReference type="SUPFAM" id="SSF81383">
    <property type="entry name" value="F-box domain"/>
    <property type="match status" value="1"/>
</dbReference>
<dbReference type="Pfam" id="PF25372">
    <property type="entry name" value="DUF7885"/>
    <property type="match status" value="1"/>
</dbReference>
<accession>A0A8C3F7P4</accession>